<organism evidence="2 3">
    <name type="scientific">Tardibacter chloracetimidivorans</name>
    <dbReference type="NCBI Taxonomy" id="1921510"/>
    <lineage>
        <taxon>Bacteria</taxon>
        <taxon>Pseudomonadati</taxon>
        <taxon>Pseudomonadota</taxon>
        <taxon>Alphaproteobacteria</taxon>
        <taxon>Sphingomonadales</taxon>
        <taxon>Sphingomonadaceae</taxon>
        <taxon>Tardibacter</taxon>
    </lineage>
</organism>
<dbReference type="KEGG" id="sphj:BSL82_15800"/>
<dbReference type="SUPFAM" id="SSF64182">
    <property type="entry name" value="DHH phosphoesterases"/>
    <property type="match status" value="1"/>
</dbReference>
<feature type="region of interest" description="Disordered" evidence="1">
    <location>
        <begin position="289"/>
        <end position="310"/>
    </location>
</feature>
<reference evidence="3" key="1">
    <citation type="submission" date="2016-11" db="EMBL/GenBank/DDBJ databases">
        <title>Complete Genome Sequence of alachlor-degrading Sphingomonas sp. strain JJ-A5.</title>
        <authorList>
            <person name="Lee H."/>
            <person name="Ka J.-O."/>
        </authorList>
    </citation>
    <scope>NUCLEOTIDE SEQUENCE [LARGE SCALE GENOMIC DNA]</scope>
    <source>
        <strain evidence="3">JJ-A5</strain>
    </source>
</reference>
<sequence>MNEDQDTTWTPDIVIYHDHCADGFGAAWACWLRWRDRPEYIAASYGSPPPDVVGKNVLIVDFSYKRDVLREMGKQAHSIVVLDHHKTAQADLADWAIEDVAGDFWAGDDVMKSVRHNDDYIGQPIAALFDMNRSGARMAWDFCHENDPPNLIQLIEDRDLWRFQYDETKPFSLWLRSEPFNFERWELIAQELADGRDGDRIMTEAHAMQRFFDAKVDEIASFAKRRRVGDHEPIVVNCPPMFASEVGHALLDKHPNAPFAATYFDAPNVRMWSLRSRDDREDVSAVAAQFGGGGHRNAAGFSQPSAGDQQ</sequence>
<dbReference type="Proteomes" id="UP000182063">
    <property type="component" value="Chromosome"/>
</dbReference>
<gene>
    <name evidence="2" type="ORF">BSL82_15800</name>
</gene>
<name>A0A1L3ZY97_9SPHN</name>
<dbReference type="PANTHER" id="PTHR46922:SF4">
    <property type="entry name" value="DHHA1 DOMAIN PROTEIN"/>
    <property type="match status" value="1"/>
</dbReference>
<dbReference type="EMBL" id="CP018221">
    <property type="protein sequence ID" value="API60569.1"/>
    <property type="molecule type" value="Genomic_DNA"/>
</dbReference>
<keyword evidence="3" id="KW-1185">Reference proteome</keyword>
<dbReference type="RefSeq" id="WP_072598232.1">
    <property type="nucleotide sequence ID" value="NZ_CP018221.1"/>
</dbReference>
<evidence type="ECO:0000313" key="3">
    <source>
        <dbReference type="Proteomes" id="UP000182063"/>
    </source>
</evidence>
<dbReference type="STRING" id="1921510.BSL82_15800"/>
<protein>
    <recommendedName>
        <fullName evidence="4">Phosphohydrolase</fullName>
    </recommendedName>
</protein>
<dbReference type="InterPro" id="IPR038763">
    <property type="entry name" value="DHH_sf"/>
</dbReference>
<accession>A0A1L3ZY97</accession>
<dbReference type="Gene3D" id="3.10.310.30">
    <property type="match status" value="1"/>
</dbReference>
<evidence type="ECO:0000256" key="1">
    <source>
        <dbReference type="SAM" id="MobiDB-lite"/>
    </source>
</evidence>
<evidence type="ECO:0000313" key="2">
    <source>
        <dbReference type="EMBL" id="API60569.1"/>
    </source>
</evidence>
<dbReference type="OrthoDB" id="10630at2"/>
<evidence type="ECO:0008006" key="4">
    <source>
        <dbReference type="Google" id="ProtNLM"/>
    </source>
</evidence>
<dbReference type="PANTHER" id="PTHR46922">
    <property type="entry name" value="DHHA1 DOMAIN PROTEIN"/>
    <property type="match status" value="1"/>
</dbReference>
<proteinExistence type="predicted"/>
<dbReference type="AlphaFoldDB" id="A0A1L3ZY97"/>
<feature type="compositionally biased region" description="Polar residues" evidence="1">
    <location>
        <begin position="300"/>
        <end position="310"/>
    </location>
</feature>